<proteinExistence type="predicted"/>
<evidence type="ECO:0000313" key="15">
    <source>
        <dbReference type="Proteomes" id="UP000199315"/>
    </source>
</evidence>
<evidence type="ECO:0000313" key="14">
    <source>
        <dbReference type="EMBL" id="SCP97061.1"/>
    </source>
</evidence>
<evidence type="ECO:0000256" key="8">
    <source>
        <dbReference type="ARBA" id="ARBA00022840"/>
    </source>
</evidence>
<accession>A0A1D3TT00</accession>
<comment type="subcellular location">
    <subcellularLocation>
        <location evidence="1">Cell membrane</location>
        <topology evidence="1">Multi-pass membrane protein</topology>
    </subcellularLocation>
</comment>
<keyword evidence="9 12" id="KW-1133">Transmembrane helix</keyword>
<dbReference type="InterPro" id="IPR003594">
    <property type="entry name" value="HATPase_dom"/>
</dbReference>
<dbReference type="Pfam" id="PF06580">
    <property type="entry name" value="His_kinase"/>
    <property type="match status" value="1"/>
</dbReference>
<name>A0A1D3TT00_9FIRM</name>
<keyword evidence="7 14" id="KW-0418">Kinase</keyword>
<dbReference type="Pfam" id="PF02518">
    <property type="entry name" value="HATPase_c"/>
    <property type="match status" value="1"/>
</dbReference>
<dbReference type="Gene3D" id="6.10.340.10">
    <property type="match status" value="1"/>
</dbReference>
<evidence type="ECO:0000256" key="1">
    <source>
        <dbReference type="ARBA" id="ARBA00004651"/>
    </source>
</evidence>
<keyword evidence="4" id="KW-0808">Transferase</keyword>
<evidence type="ECO:0000256" key="11">
    <source>
        <dbReference type="ARBA" id="ARBA00023136"/>
    </source>
</evidence>
<dbReference type="CDD" id="cd18774">
    <property type="entry name" value="PDC2_HK_sensor"/>
    <property type="match status" value="1"/>
</dbReference>
<dbReference type="Pfam" id="PF00672">
    <property type="entry name" value="HAMP"/>
    <property type="match status" value="1"/>
</dbReference>
<dbReference type="Proteomes" id="UP000199315">
    <property type="component" value="Unassembled WGS sequence"/>
</dbReference>
<dbReference type="STRING" id="1619234.SAMN05421730_100837"/>
<organism evidence="14 15">
    <name type="scientific">Anaerobium acetethylicum</name>
    <dbReference type="NCBI Taxonomy" id="1619234"/>
    <lineage>
        <taxon>Bacteria</taxon>
        <taxon>Bacillati</taxon>
        <taxon>Bacillota</taxon>
        <taxon>Clostridia</taxon>
        <taxon>Lachnospirales</taxon>
        <taxon>Lachnospiraceae</taxon>
        <taxon>Anaerobium</taxon>
    </lineage>
</organism>
<evidence type="ECO:0000256" key="4">
    <source>
        <dbReference type="ARBA" id="ARBA00022679"/>
    </source>
</evidence>
<dbReference type="RefSeq" id="WP_091232770.1">
    <property type="nucleotide sequence ID" value="NZ_FMKA01000008.1"/>
</dbReference>
<dbReference type="OrthoDB" id="9809348at2"/>
<reference evidence="14 15" key="1">
    <citation type="submission" date="2016-09" db="EMBL/GenBank/DDBJ databases">
        <authorList>
            <person name="Capua I."/>
            <person name="De Benedictis P."/>
            <person name="Joannis T."/>
            <person name="Lombin L.H."/>
            <person name="Cattoli G."/>
        </authorList>
    </citation>
    <scope>NUCLEOTIDE SEQUENCE [LARGE SCALE GENOMIC DNA]</scope>
    <source>
        <strain evidence="14 15">GluBS11</strain>
    </source>
</reference>
<evidence type="ECO:0000259" key="13">
    <source>
        <dbReference type="PROSITE" id="PS50885"/>
    </source>
</evidence>
<evidence type="ECO:0000256" key="5">
    <source>
        <dbReference type="ARBA" id="ARBA00022692"/>
    </source>
</evidence>
<feature type="transmembrane region" description="Helical" evidence="12">
    <location>
        <begin position="20"/>
        <end position="37"/>
    </location>
</feature>
<evidence type="ECO:0000256" key="12">
    <source>
        <dbReference type="SAM" id="Phobius"/>
    </source>
</evidence>
<dbReference type="SUPFAM" id="SSF158472">
    <property type="entry name" value="HAMP domain-like"/>
    <property type="match status" value="1"/>
</dbReference>
<dbReference type="GO" id="GO:0005524">
    <property type="term" value="F:ATP binding"/>
    <property type="evidence" value="ECO:0007669"/>
    <property type="project" value="UniProtKB-KW"/>
</dbReference>
<dbReference type="PANTHER" id="PTHR34220:SF11">
    <property type="entry name" value="SENSOR PROTEIN KINASE HPTS"/>
    <property type="match status" value="1"/>
</dbReference>
<keyword evidence="6" id="KW-0547">Nucleotide-binding</keyword>
<keyword evidence="5 12" id="KW-0812">Transmembrane</keyword>
<evidence type="ECO:0000256" key="10">
    <source>
        <dbReference type="ARBA" id="ARBA00023012"/>
    </source>
</evidence>
<evidence type="ECO:0000256" key="2">
    <source>
        <dbReference type="ARBA" id="ARBA00022475"/>
    </source>
</evidence>
<evidence type="ECO:0000256" key="6">
    <source>
        <dbReference type="ARBA" id="ARBA00022741"/>
    </source>
</evidence>
<dbReference type="PROSITE" id="PS50885">
    <property type="entry name" value="HAMP"/>
    <property type="match status" value="1"/>
</dbReference>
<dbReference type="CDD" id="cd06225">
    <property type="entry name" value="HAMP"/>
    <property type="match status" value="1"/>
</dbReference>
<keyword evidence="8" id="KW-0067">ATP-binding</keyword>
<dbReference type="InterPro" id="IPR003660">
    <property type="entry name" value="HAMP_dom"/>
</dbReference>
<keyword evidence="2" id="KW-1003">Cell membrane</keyword>
<dbReference type="AlphaFoldDB" id="A0A1D3TT00"/>
<keyword evidence="11 12" id="KW-0472">Membrane</keyword>
<keyword evidence="15" id="KW-1185">Reference proteome</keyword>
<evidence type="ECO:0000256" key="7">
    <source>
        <dbReference type="ARBA" id="ARBA00022777"/>
    </source>
</evidence>
<dbReference type="GO" id="GO:0005886">
    <property type="term" value="C:plasma membrane"/>
    <property type="evidence" value="ECO:0007669"/>
    <property type="project" value="UniProtKB-SubCell"/>
</dbReference>
<dbReference type="PANTHER" id="PTHR34220">
    <property type="entry name" value="SENSOR HISTIDINE KINASE YPDA"/>
    <property type="match status" value="1"/>
</dbReference>
<dbReference type="Gene3D" id="3.30.565.10">
    <property type="entry name" value="Histidine kinase-like ATPase, C-terminal domain"/>
    <property type="match status" value="1"/>
</dbReference>
<evidence type="ECO:0000256" key="3">
    <source>
        <dbReference type="ARBA" id="ARBA00022553"/>
    </source>
</evidence>
<dbReference type="EMBL" id="FMKA01000008">
    <property type="protein sequence ID" value="SCP97061.1"/>
    <property type="molecule type" value="Genomic_DNA"/>
</dbReference>
<dbReference type="GO" id="GO:0000155">
    <property type="term" value="F:phosphorelay sensor kinase activity"/>
    <property type="evidence" value="ECO:0007669"/>
    <property type="project" value="InterPro"/>
</dbReference>
<protein>
    <submittedName>
        <fullName evidence="14">Two-component system, sensor histidine kinase YesM</fullName>
    </submittedName>
</protein>
<dbReference type="InterPro" id="IPR010559">
    <property type="entry name" value="Sig_transdc_His_kin_internal"/>
</dbReference>
<feature type="domain" description="HAMP" evidence="13">
    <location>
        <begin position="326"/>
        <end position="378"/>
    </location>
</feature>
<sequence>MKRFFNIHRWKIKYKLTGAMYAVLIPALLGITAYIYMQSSKTVTNELSNAYQNLTRTMEESINYIASDIEDIITYVVINNDFRYVLSSDQDSALANNPLVWSKETPADLVTEMLAVKNHIGFFGLFPENGARPYLSTRRNDIVSQNTEEVKGLEVFLKSKEAQGDLRIMRMEASDSTLFKGNKTDRILFGKTVFSYSKEEILGYICAAIDAKEIAGVFEKERQETNESVYLLDKDGTVIVHSGEAEEEDFQAIKTSISESVFSGEYQETKGSYIFRSTNEHYQYSVFYIVPKENWTKQLKNVNRMPFLLAILLFFVAFPIFNYVTRFINIPLHNLHKSMLKLQEGDFRQSVSVYAEDEIGDVTHVYNKMVSHINELIETNYVMVLREKQSELDLLQAQINPHFLYNTLDSLYWDAMNEGHTELAENIMSLSELFRLALNRGEGIVTVEAEYRLVESYLRIQKMRFEKRMDYRINLMSEMKDYKIPKLILQPFVENAIVHGLENKSGQGLIKVQGYMEEGYMVFKVSDNGIGMDEEQLQSLMTEEKVIYSNQRISRYAIKNVRERLKLYYKEDFKLDITSAIGTGTTIIIRIPKE</sequence>
<dbReference type="InterPro" id="IPR050640">
    <property type="entry name" value="Bact_2-comp_sensor_kinase"/>
</dbReference>
<gene>
    <name evidence="14" type="ORF">SAMN05421730_100837</name>
</gene>
<dbReference type="InterPro" id="IPR036890">
    <property type="entry name" value="HATPase_C_sf"/>
</dbReference>
<feature type="transmembrane region" description="Helical" evidence="12">
    <location>
        <begin position="305"/>
        <end position="324"/>
    </location>
</feature>
<dbReference type="SUPFAM" id="SSF55874">
    <property type="entry name" value="ATPase domain of HSP90 chaperone/DNA topoisomerase II/histidine kinase"/>
    <property type="match status" value="1"/>
</dbReference>
<dbReference type="SMART" id="SM00304">
    <property type="entry name" value="HAMP"/>
    <property type="match status" value="1"/>
</dbReference>
<keyword evidence="3" id="KW-0597">Phosphoprotein</keyword>
<evidence type="ECO:0000256" key="9">
    <source>
        <dbReference type="ARBA" id="ARBA00022989"/>
    </source>
</evidence>
<keyword evidence="10" id="KW-0902">Two-component regulatory system</keyword>